<feature type="domain" description="NadR/Ttd14 AAA" evidence="1">
    <location>
        <begin position="11"/>
        <end position="180"/>
    </location>
</feature>
<sequence>MIRDCAVLSVEGTQAAGKSTFVHALTAHWRERGIHVACTGEPARESPLLEEIVVHNKGAFDLAAELDLFGIQLSTQIRAARHNKLLITDKTPANVLAYARMVLPPQDPATYDILTAMQAMCTAWMPRAVDLVVYCRDRFDQRSGGDQMRAKVLHLQDDADKEVYRAVKETGVRIVELPTGLTTRERVHWTTDAVESMGLLQL</sequence>
<protein>
    <submittedName>
        <fullName evidence="2">AAA family ATPase</fullName>
    </submittedName>
</protein>
<organism evidence="2 3">
    <name type="scientific">Streptacidiphilus monticola</name>
    <dbReference type="NCBI Taxonomy" id="2161674"/>
    <lineage>
        <taxon>Bacteria</taxon>
        <taxon>Bacillati</taxon>
        <taxon>Actinomycetota</taxon>
        <taxon>Actinomycetes</taxon>
        <taxon>Kitasatosporales</taxon>
        <taxon>Streptomycetaceae</taxon>
        <taxon>Streptacidiphilus</taxon>
    </lineage>
</organism>
<keyword evidence="3" id="KW-1185">Reference proteome</keyword>
<evidence type="ECO:0000259" key="1">
    <source>
        <dbReference type="Pfam" id="PF13521"/>
    </source>
</evidence>
<dbReference type="Proteomes" id="UP001596174">
    <property type="component" value="Unassembled WGS sequence"/>
</dbReference>
<dbReference type="EMBL" id="JBHSQJ010000250">
    <property type="protein sequence ID" value="MFC5911788.1"/>
    <property type="molecule type" value="Genomic_DNA"/>
</dbReference>
<dbReference type="Pfam" id="PF13521">
    <property type="entry name" value="AAA_28"/>
    <property type="match status" value="1"/>
</dbReference>
<name>A0ABW1GC75_9ACTN</name>
<reference evidence="3" key="1">
    <citation type="journal article" date="2019" name="Int. J. Syst. Evol. Microbiol.">
        <title>The Global Catalogue of Microorganisms (GCM) 10K type strain sequencing project: providing services to taxonomists for standard genome sequencing and annotation.</title>
        <authorList>
            <consortium name="The Broad Institute Genomics Platform"/>
            <consortium name="The Broad Institute Genome Sequencing Center for Infectious Disease"/>
            <person name="Wu L."/>
            <person name="Ma J."/>
        </authorList>
    </citation>
    <scope>NUCLEOTIDE SEQUENCE [LARGE SCALE GENOMIC DNA]</scope>
    <source>
        <strain evidence="3">JCM 4816</strain>
    </source>
</reference>
<dbReference type="SUPFAM" id="SSF52540">
    <property type="entry name" value="P-loop containing nucleoside triphosphate hydrolases"/>
    <property type="match status" value="1"/>
</dbReference>
<accession>A0ABW1GC75</accession>
<dbReference type="InterPro" id="IPR027417">
    <property type="entry name" value="P-loop_NTPase"/>
</dbReference>
<dbReference type="RefSeq" id="WP_380591340.1">
    <property type="nucleotide sequence ID" value="NZ_JBHSQJ010000250.1"/>
</dbReference>
<evidence type="ECO:0000313" key="3">
    <source>
        <dbReference type="Proteomes" id="UP001596174"/>
    </source>
</evidence>
<dbReference type="InterPro" id="IPR038727">
    <property type="entry name" value="NadR/Ttd14_AAA_dom"/>
</dbReference>
<proteinExistence type="predicted"/>
<evidence type="ECO:0000313" key="2">
    <source>
        <dbReference type="EMBL" id="MFC5911788.1"/>
    </source>
</evidence>
<dbReference type="Gene3D" id="3.40.50.300">
    <property type="entry name" value="P-loop containing nucleotide triphosphate hydrolases"/>
    <property type="match status" value="1"/>
</dbReference>
<comment type="caution">
    <text evidence="2">The sequence shown here is derived from an EMBL/GenBank/DDBJ whole genome shotgun (WGS) entry which is preliminary data.</text>
</comment>
<gene>
    <name evidence="2" type="ORF">ACFP3V_31860</name>
</gene>